<sequence length="736" mass="81652">MRYFREQGKSDHEVIGALNAKFGDNYQIMTRKMVKLGGIFGVGRRTGVEYFGYIKEKTNSVAGNRPGRGRGGKSVNEQDAEQRLIPGLKSPSPAVELRASPNASVKRGEKWRGSSFGLNEPTPQQQQNSSEKEYFPVSEEEQAERDQRSREDILTRFSKNKEVQRLLREEKLVLEQGQHKEHETEERQGAVLPPVPHLEHTQQHFAGQHQGTPHPGVPDYSLPGSPPGKNPGFTPIHNPQQAARDPEFASVNYDVLTASAAGKSAPHSHGNLRKVPRDPANQENHLNAVHGLHPNPTVEPGSSSSGGSRFTGPKTEPTGSAESPAANTARRQGHWQGDFPQANYPENMANMPNTANTTNGPWENGNREPVGSYGHYAQAATEHSQGYSQGYYPQYQGDDTLRSYGGGTPRGAGVYDNGKQGYSGNPVNYYQNNPDQIETTFLRRLENLERKLDRRGSLTEPNSLNQLRESMYQNEFPPVFVDRLVSQMKRELPLEELGKLEVLWEYVLLHIAENMRFVDVQQPHSRIMVLVGPTGVGKTTTIAKLAARQCVEAMGGSKKVHLITLDNYRIGAQDQIRTYGEILGAKVDCVETTEGLTSCIAQDQESDVILIDTMGRSPGDHMKLAEMRRFLEFSGNCEIHLTVSATSGASAMREIITQFKPFGFRSVILTKLDELGRIGGTLATFLQEDIPLSYVTTGQKVPQDIRPASALVLFQQLADVQVNWQSFAQKLEENIF</sequence>
<keyword evidence="10" id="KW-0472">Membrane</keyword>
<keyword evidence="9" id="KW-0342">GTP-binding</keyword>
<dbReference type="SUPFAM" id="SSF52540">
    <property type="entry name" value="P-loop containing nucleoside triphosphate hydrolases"/>
    <property type="match status" value="2"/>
</dbReference>
<evidence type="ECO:0000256" key="5">
    <source>
        <dbReference type="ARBA" id="ARBA00022475"/>
    </source>
</evidence>
<evidence type="ECO:0000256" key="4">
    <source>
        <dbReference type="ARBA" id="ARBA00022448"/>
    </source>
</evidence>
<evidence type="ECO:0000259" key="16">
    <source>
        <dbReference type="SMART" id="SM00962"/>
    </source>
</evidence>
<gene>
    <name evidence="17" type="ORF">P0082_10850</name>
</gene>
<feature type="region of interest" description="Disordered" evidence="14">
    <location>
        <begin position="260"/>
        <end position="279"/>
    </location>
</feature>
<feature type="compositionally biased region" description="Polar residues" evidence="14">
    <location>
        <begin position="317"/>
        <end position="330"/>
    </location>
</feature>
<feature type="region of interest" description="Disordered" evidence="14">
    <location>
        <begin position="286"/>
        <end position="337"/>
    </location>
</feature>
<evidence type="ECO:0000313" key="18">
    <source>
        <dbReference type="Proteomes" id="UP001228690"/>
    </source>
</evidence>
<dbReference type="Gene3D" id="1.20.120.1380">
    <property type="entry name" value="Flagellar FlhF biosynthesis protein, N domain"/>
    <property type="match status" value="1"/>
</dbReference>
<name>A0ABY8MG32_9SPIO</name>
<keyword evidence="5" id="KW-1003">Cell membrane</keyword>
<evidence type="ECO:0000313" key="17">
    <source>
        <dbReference type="EMBL" id="WGK68967.1"/>
    </source>
</evidence>
<evidence type="ECO:0000256" key="13">
    <source>
        <dbReference type="ARBA" id="ARBA00030866"/>
    </source>
</evidence>
<dbReference type="Proteomes" id="UP001228690">
    <property type="component" value="Chromosome"/>
</dbReference>
<evidence type="ECO:0000256" key="6">
    <source>
        <dbReference type="ARBA" id="ARBA00022741"/>
    </source>
</evidence>
<evidence type="ECO:0000256" key="11">
    <source>
        <dbReference type="ARBA" id="ARBA00023225"/>
    </source>
</evidence>
<keyword evidence="18" id="KW-1185">Reference proteome</keyword>
<evidence type="ECO:0000256" key="2">
    <source>
        <dbReference type="ARBA" id="ARBA00008531"/>
    </source>
</evidence>
<evidence type="ECO:0000256" key="12">
    <source>
        <dbReference type="ARBA" id="ARBA00025337"/>
    </source>
</evidence>
<reference evidence="17 18" key="1">
    <citation type="submission" date="2023-04" db="EMBL/GenBank/DDBJ databases">
        <title>Spirochaete genome identified in red abalone sample constitutes a novel genus.</title>
        <authorList>
            <person name="Sharma S.P."/>
            <person name="Purcell C.M."/>
            <person name="Hyde J.R."/>
            <person name="Severin A.J."/>
        </authorList>
    </citation>
    <scope>NUCLEOTIDE SEQUENCE [LARGE SCALE GENOMIC DNA]</scope>
    <source>
        <strain evidence="17 18">SP-2023</strain>
    </source>
</reference>
<feature type="region of interest" description="Disordered" evidence="14">
    <location>
        <begin position="59"/>
        <end position="155"/>
    </location>
</feature>
<evidence type="ECO:0000256" key="14">
    <source>
        <dbReference type="SAM" id="MobiDB-lite"/>
    </source>
</evidence>
<dbReference type="Gene3D" id="3.40.50.300">
    <property type="entry name" value="P-loop containing nucleotide triphosphate hydrolases"/>
    <property type="match status" value="1"/>
</dbReference>
<keyword evidence="6" id="KW-0547">Nucleotide-binding</keyword>
<feature type="domain" description="SRP54-type proteins GTP-binding" evidence="16">
    <location>
        <begin position="525"/>
        <end position="719"/>
    </location>
</feature>
<keyword evidence="8" id="KW-0653">Protein transport</keyword>
<dbReference type="EMBL" id="CP123443">
    <property type="protein sequence ID" value="WGK68967.1"/>
    <property type="molecule type" value="Genomic_DNA"/>
</dbReference>
<comment type="similarity">
    <text evidence="2">Belongs to the GTP-binding SRP family.</text>
</comment>
<dbReference type="InterPro" id="IPR027417">
    <property type="entry name" value="P-loop_NTPase"/>
</dbReference>
<keyword evidence="11" id="KW-1006">Bacterial flagellum protein export</keyword>
<comment type="subcellular location">
    <subcellularLocation>
        <location evidence="1">Cell membrane</location>
        <topology evidence="1">Peripheral membrane protein</topology>
        <orientation evidence="1">Cytoplasmic side</orientation>
    </subcellularLocation>
</comment>
<evidence type="ECO:0000256" key="10">
    <source>
        <dbReference type="ARBA" id="ARBA00023136"/>
    </source>
</evidence>
<evidence type="ECO:0000256" key="9">
    <source>
        <dbReference type="ARBA" id="ARBA00023134"/>
    </source>
</evidence>
<keyword evidence="7" id="KW-1005">Bacterial flagellum biogenesis</keyword>
<evidence type="ECO:0000259" key="15">
    <source>
        <dbReference type="SMART" id="SM00382"/>
    </source>
</evidence>
<feature type="compositionally biased region" description="Basic and acidic residues" evidence="14">
    <location>
        <begin position="174"/>
        <end position="188"/>
    </location>
</feature>
<dbReference type="InterPro" id="IPR000897">
    <property type="entry name" value="SRP54_GTPase_dom"/>
</dbReference>
<feature type="domain" description="AAA+ ATPase" evidence="15">
    <location>
        <begin position="524"/>
        <end position="663"/>
    </location>
</feature>
<proteinExistence type="inferred from homology"/>
<dbReference type="PANTHER" id="PTHR43134">
    <property type="entry name" value="SIGNAL RECOGNITION PARTICLE RECEPTOR SUBUNIT ALPHA"/>
    <property type="match status" value="1"/>
</dbReference>
<evidence type="ECO:0000256" key="7">
    <source>
        <dbReference type="ARBA" id="ARBA00022795"/>
    </source>
</evidence>
<comment type="function">
    <text evidence="12">Necessary for flagellar biosynthesis. May be involved in translocation of the flagellum.</text>
</comment>
<keyword evidence="4" id="KW-0813">Transport</keyword>
<evidence type="ECO:0000256" key="3">
    <source>
        <dbReference type="ARBA" id="ARBA00014919"/>
    </source>
</evidence>
<dbReference type="SMART" id="SM00962">
    <property type="entry name" value="SRP54"/>
    <property type="match status" value="1"/>
</dbReference>
<dbReference type="RefSeq" id="WP_326927155.1">
    <property type="nucleotide sequence ID" value="NZ_CP123443.1"/>
</dbReference>
<dbReference type="CDD" id="cd17873">
    <property type="entry name" value="FlhF"/>
    <property type="match status" value="1"/>
</dbReference>
<dbReference type="PANTHER" id="PTHR43134:SF3">
    <property type="entry name" value="FLAGELLAR BIOSYNTHESIS PROTEIN FLHF"/>
    <property type="match status" value="1"/>
</dbReference>
<dbReference type="InterPro" id="IPR003593">
    <property type="entry name" value="AAA+_ATPase"/>
</dbReference>
<feature type="compositionally biased region" description="Basic and acidic residues" evidence="14">
    <location>
        <begin position="144"/>
        <end position="155"/>
    </location>
</feature>
<accession>A0ABY8MG32</accession>
<dbReference type="InterPro" id="IPR047040">
    <property type="entry name" value="FlhF__GTPase_dom"/>
</dbReference>
<protein>
    <recommendedName>
        <fullName evidence="3">Flagellar biosynthesis protein FlhF</fullName>
    </recommendedName>
    <alternativeName>
        <fullName evidence="13">Flagella-associated GTP-binding protein</fullName>
    </alternativeName>
</protein>
<evidence type="ECO:0000256" key="1">
    <source>
        <dbReference type="ARBA" id="ARBA00004413"/>
    </source>
</evidence>
<evidence type="ECO:0000256" key="8">
    <source>
        <dbReference type="ARBA" id="ARBA00022927"/>
    </source>
</evidence>
<organism evidence="17 18">
    <name type="scientific">Candidatus Haliotispira prima</name>
    <dbReference type="NCBI Taxonomy" id="3034016"/>
    <lineage>
        <taxon>Bacteria</taxon>
        <taxon>Pseudomonadati</taxon>
        <taxon>Spirochaetota</taxon>
        <taxon>Spirochaetia</taxon>
        <taxon>Spirochaetales</taxon>
        <taxon>Spirochaetaceae</taxon>
        <taxon>Candidatus Haliotispira</taxon>
    </lineage>
</organism>
<feature type="region of interest" description="Disordered" evidence="14">
    <location>
        <begin position="174"/>
        <end position="250"/>
    </location>
</feature>
<dbReference type="SMART" id="SM00382">
    <property type="entry name" value="AAA"/>
    <property type="match status" value="1"/>
</dbReference>
<dbReference type="Pfam" id="PF00448">
    <property type="entry name" value="SRP54"/>
    <property type="match status" value="1"/>
</dbReference>